<evidence type="ECO:0000313" key="1">
    <source>
        <dbReference type="EMBL" id="OCL09928.1"/>
    </source>
</evidence>
<dbReference type="AlphaFoldDB" id="A0A8E2F4Q4"/>
<accession>A0A8E2F4Q4</accession>
<organism evidence="1 2">
    <name type="scientific">Glonium stellatum</name>
    <dbReference type="NCBI Taxonomy" id="574774"/>
    <lineage>
        <taxon>Eukaryota</taxon>
        <taxon>Fungi</taxon>
        <taxon>Dikarya</taxon>
        <taxon>Ascomycota</taxon>
        <taxon>Pezizomycotina</taxon>
        <taxon>Dothideomycetes</taxon>
        <taxon>Pleosporomycetidae</taxon>
        <taxon>Gloniales</taxon>
        <taxon>Gloniaceae</taxon>
        <taxon>Glonium</taxon>
    </lineage>
</organism>
<reference evidence="1 2" key="1">
    <citation type="journal article" date="2016" name="Nat. Commun.">
        <title>Ectomycorrhizal ecology is imprinted in the genome of the dominant symbiotic fungus Cenococcum geophilum.</title>
        <authorList>
            <consortium name="DOE Joint Genome Institute"/>
            <person name="Peter M."/>
            <person name="Kohler A."/>
            <person name="Ohm R.A."/>
            <person name="Kuo A."/>
            <person name="Krutzmann J."/>
            <person name="Morin E."/>
            <person name="Arend M."/>
            <person name="Barry K.W."/>
            <person name="Binder M."/>
            <person name="Choi C."/>
            <person name="Clum A."/>
            <person name="Copeland A."/>
            <person name="Grisel N."/>
            <person name="Haridas S."/>
            <person name="Kipfer T."/>
            <person name="LaButti K."/>
            <person name="Lindquist E."/>
            <person name="Lipzen A."/>
            <person name="Maire R."/>
            <person name="Meier B."/>
            <person name="Mihaltcheva S."/>
            <person name="Molinier V."/>
            <person name="Murat C."/>
            <person name="Poggeler S."/>
            <person name="Quandt C.A."/>
            <person name="Sperisen C."/>
            <person name="Tritt A."/>
            <person name="Tisserant E."/>
            <person name="Crous P.W."/>
            <person name="Henrissat B."/>
            <person name="Nehls U."/>
            <person name="Egli S."/>
            <person name="Spatafora J.W."/>
            <person name="Grigoriev I.V."/>
            <person name="Martin F.M."/>
        </authorList>
    </citation>
    <scope>NUCLEOTIDE SEQUENCE [LARGE SCALE GENOMIC DNA]</scope>
    <source>
        <strain evidence="1 2">CBS 207.34</strain>
    </source>
</reference>
<dbReference type="Proteomes" id="UP000250140">
    <property type="component" value="Unassembled WGS sequence"/>
</dbReference>
<keyword evidence="2" id="KW-1185">Reference proteome</keyword>
<protein>
    <submittedName>
        <fullName evidence="1">Uncharacterized protein</fullName>
    </submittedName>
</protein>
<dbReference type="EMBL" id="KV749336">
    <property type="protein sequence ID" value="OCL09928.1"/>
    <property type="molecule type" value="Genomic_DNA"/>
</dbReference>
<sequence length="677" mass="75218">MFTSPILPSWTIPWEGLKTYEECKGALGDVLTLSRRNPQSHSYVAGSTSQILREFHPTFGSQILDWVVRLCKNSPKRQGMIVFDRSNTLIVLSGTLEAFKLKLTLITNSEAFAIEVKSTLAWILTVLQPRKDEKGLFCVSWDNNPLEKDLPNPVRFAPAGTESYCWTNLFSNAIIVDMPPSEALSCPDTDGLEVDLDLLIELAAVDREVLVDGALIMYGFDTAIFPLEPPESRRWHFLVTEGRQITPMRVKQELNKRKLRACRLTDRYRTGTVYVGWCPDPMVTIGSSASDDRLVQHVFMSSGIYEVSNVEELSEKSSSRDLTFLTRAGFLGSALGCSSGRKREKKFKQISVVAKRTEESNFERILTVAQIAPCILWDQSVGRAWLLPTISALLFASVRFVEWKEYAFKKQTPDGQYAQASISYAQKTQDTGRSAEAILRQNDQLLVDSARSIPVSEEITFKDIVRDIWQGMSAGEDACSSEISGRKLQRENFLYGYDLMDAICSDKVPLRGFQATPAMNSWQPLTQVKSVQIIFCKRVGDVLACACTPKCYSVDCAQSHPRGVLSCLLQDLILFYGEAWDVALGEPSSGLNPRGLPVGDGYEWIPKIAQSVQNRLPPCNMQNPQSITPRPSRKKLQKKNSIVSAPPGVTGSNAAFSLVDPALVAFGHVCNQSATGH</sequence>
<proteinExistence type="predicted"/>
<dbReference type="OrthoDB" id="1577640at2759"/>
<gene>
    <name evidence="1" type="ORF">AOQ84DRAFT_387853</name>
</gene>
<evidence type="ECO:0000313" key="2">
    <source>
        <dbReference type="Proteomes" id="UP000250140"/>
    </source>
</evidence>
<name>A0A8E2F4Q4_9PEZI</name>